<comment type="catalytic activity">
    <reaction evidence="4">
        <text>a uridine in RNA = a pseudouridine in RNA</text>
        <dbReference type="Rhea" id="RHEA:48348"/>
        <dbReference type="Rhea" id="RHEA-COMP:12068"/>
        <dbReference type="Rhea" id="RHEA-COMP:12069"/>
        <dbReference type="ChEBI" id="CHEBI:65314"/>
        <dbReference type="ChEBI" id="CHEBI:65315"/>
    </reaction>
</comment>
<dbReference type="GO" id="GO:0000455">
    <property type="term" value="P:enzyme-directed rRNA pseudouridine synthesis"/>
    <property type="evidence" value="ECO:0007669"/>
    <property type="project" value="TreeGrafter"/>
</dbReference>
<dbReference type="Gene3D" id="3.10.290.10">
    <property type="entry name" value="RNA-binding S4 domain"/>
    <property type="match status" value="1"/>
</dbReference>
<dbReference type="RefSeq" id="WP_008520948.1">
    <property type="nucleotide sequence ID" value="NZ_CM001376.1"/>
</dbReference>
<dbReference type="InterPro" id="IPR006145">
    <property type="entry name" value="PsdUridine_synth_RsuA/RluA"/>
</dbReference>
<accession>H0UK51</accession>
<dbReference type="GO" id="GO:0003723">
    <property type="term" value="F:RNA binding"/>
    <property type="evidence" value="ECO:0007669"/>
    <property type="project" value="InterPro"/>
</dbReference>
<name>H0UK51_9BACT</name>
<dbReference type="EC" id="5.4.99.-" evidence="4"/>
<dbReference type="OrthoDB" id="9807829at2"/>
<comment type="similarity">
    <text evidence="1 4">Belongs to the pseudouridine synthase RluA family.</text>
</comment>
<dbReference type="CDD" id="cd02869">
    <property type="entry name" value="PseudoU_synth_RluA_like"/>
    <property type="match status" value="1"/>
</dbReference>
<dbReference type="InterPro" id="IPR036986">
    <property type="entry name" value="S4_RNA-bd_sf"/>
</dbReference>
<dbReference type="GO" id="GO:0140098">
    <property type="term" value="F:catalytic activity, acting on RNA"/>
    <property type="evidence" value="ECO:0007669"/>
    <property type="project" value="UniProtKB-ARBA"/>
</dbReference>
<dbReference type="GO" id="GO:0009982">
    <property type="term" value="F:pseudouridine synthase activity"/>
    <property type="evidence" value="ECO:0007669"/>
    <property type="project" value="InterPro"/>
</dbReference>
<proteinExistence type="inferred from homology"/>
<protein>
    <recommendedName>
        <fullName evidence="4">Pseudouridine synthase</fullName>
        <ecNumber evidence="4">5.4.99.-</ecNumber>
    </recommendedName>
</protein>
<dbReference type="InterPro" id="IPR050188">
    <property type="entry name" value="RluA_PseudoU_synthase"/>
</dbReference>
<reference evidence="6 7" key="1">
    <citation type="submission" date="2011-11" db="EMBL/GenBank/DDBJ databases">
        <title>The Noncontiguous Finished genome of Jonquetella anthropi DSM 22815.</title>
        <authorList>
            <consortium name="US DOE Joint Genome Institute (JGI-PGF)"/>
            <person name="Lucas S."/>
            <person name="Copeland A."/>
            <person name="Lapidus A."/>
            <person name="Glavina del Rio T."/>
            <person name="Dalin E."/>
            <person name="Tice H."/>
            <person name="Bruce D."/>
            <person name="Goodwin L."/>
            <person name="Pitluck S."/>
            <person name="Peters L."/>
            <person name="Mikhailova N."/>
            <person name="Held B."/>
            <person name="Kyrpides N."/>
            <person name="Mavromatis K."/>
            <person name="Ivanova N."/>
            <person name="Markowitz V."/>
            <person name="Cheng J.-F."/>
            <person name="Hugenholtz P."/>
            <person name="Woyke T."/>
            <person name="Wu D."/>
            <person name="Gronow S."/>
            <person name="Wellnitz S."/>
            <person name="Brambilla E."/>
            <person name="Klenk H.-P."/>
            <person name="Eisen J.A."/>
        </authorList>
    </citation>
    <scope>NUCLEOTIDE SEQUENCE [LARGE SCALE GENOMIC DNA]</scope>
    <source>
        <strain evidence="6 7">DSM 22815</strain>
    </source>
</reference>
<dbReference type="STRING" id="885272.JonanDRAFT_0666"/>
<comment type="function">
    <text evidence="4">Responsible for synthesis of pseudouridine from uracil.</text>
</comment>
<dbReference type="SUPFAM" id="SSF55120">
    <property type="entry name" value="Pseudouridine synthase"/>
    <property type="match status" value="1"/>
</dbReference>
<dbReference type="Pfam" id="PF00849">
    <property type="entry name" value="PseudoU_synth_2"/>
    <property type="match status" value="1"/>
</dbReference>
<dbReference type="EMBL" id="CM001376">
    <property type="protein sequence ID" value="EHM13060.1"/>
    <property type="molecule type" value="Genomic_DNA"/>
</dbReference>
<organism evidence="6 7">
    <name type="scientific">Jonquetella anthropi DSM 22815</name>
    <dbReference type="NCBI Taxonomy" id="885272"/>
    <lineage>
        <taxon>Bacteria</taxon>
        <taxon>Thermotogati</taxon>
        <taxon>Synergistota</taxon>
        <taxon>Synergistia</taxon>
        <taxon>Synergistales</taxon>
        <taxon>Dethiosulfovibrionaceae</taxon>
        <taxon>Jonquetella</taxon>
    </lineage>
</organism>
<dbReference type="Gene3D" id="3.30.2350.10">
    <property type="entry name" value="Pseudouridine synthase"/>
    <property type="match status" value="1"/>
</dbReference>
<keyword evidence="7" id="KW-1185">Reference proteome</keyword>
<dbReference type="PANTHER" id="PTHR21600:SF44">
    <property type="entry name" value="RIBOSOMAL LARGE SUBUNIT PSEUDOURIDINE SYNTHASE D"/>
    <property type="match status" value="1"/>
</dbReference>
<evidence type="ECO:0000313" key="7">
    <source>
        <dbReference type="Proteomes" id="UP000003806"/>
    </source>
</evidence>
<feature type="domain" description="Pseudouridine synthase RsuA/RluA-like" evidence="5">
    <location>
        <begin position="88"/>
        <end position="238"/>
    </location>
</feature>
<evidence type="ECO:0000256" key="2">
    <source>
        <dbReference type="ARBA" id="ARBA00023235"/>
    </source>
</evidence>
<feature type="active site" evidence="3">
    <location>
        <position position="134"/>
    </location>
</feature>
<sequence>MDSRRIVVEPSDAGNRLDLYLSGQLELSRSAVGRLISGGLVSGVGKVKASRVVVSGDWFDVSMPEPSEESVVPQDVPFRTVYADDWLAVVEKLAGIAVHPGAGRKDGTLVNGLVKTFGPLPGAGLRPGIVHRLDIGTSGLMVVARTPQAYLFLQREFSQRRVEKTYLALVHGWIPASQGTLDGPIGRSRYDRLKMAVRADGRRAVTRYRTLWTRGSLSLTACRIETGRTHQIRVHMASIGCYLDGDRLYGPKDVSRHFLEGRVFLHAWRLSFHHPSDGRTMNFRSPLPDELIGVLKKIRSE</sequence>
<keyword evidence="2 4" id="KW-0413">Isomerase</keyword>
<dbReference type="Proteomes" id="UP000003806">
    <property type="component" value="Chromosome"/>
</dbReference>
<dbReference type="NCBIfam" id="TIGR00005">
    <property type="entry name" value="rluA_subfam"/>
    <property type="match status" value="1"/>
</dbReference>
<dbReference type="PROSITE" id="PS01129">
    <property type="entry name" value="PSI_RLU"/>
    <property type="match status" value="1"/>
</dbReference>
<dbReference type="PANTHER" id="PTHR21600">
    <property type="entry name" value="MITOCHONDRIAL RNA PSEUDOURIDINE SYNTHASE"/>
    <property type="match status" value="1"/>
</dbReference>
<evidence type="ECO:0000256" key="4">
    <source>
        <dbReference type="RuleBase" id="RU362028"/>
    </source>
</evidence>
<dbReference type="InterPro" id="IPR006224">
    <property type="entry name" value="PsdUridine_synth_RluA-like_CS"/>
</dbReference>
<dbReference type="HOGENOM" id="CLU_016902_4_4_0"/>
<evidence type="ECO:0000256" key="1">
    <source>
        <dbReference type="ARBA" id="ARBA00010876"/>
    </source>
</evidence>
<evidence type="ECO:0000313" key="6">
    <source>
        <dbReference type="EMBL" id="EHM13060.1"/>
    </source>
</evidence>
<dbReference type="InterPro" id="IPR020103">
    <property type="entry name" value="PsdUridine_synth_cat_dom_sf"/>
</dbReference>
<dbReference type="InterPro" id="IPR006225">
    <property type="entry name" value="PsdUridine_synth_RluC/D"/>
</dbReference>
<gene>
    <name evidence="6" type="ORF">JonanDRAFT_0666</name>
</gene>
<evidence type="ECO:0000256" key="3">
    <source>
        <dbReference type="PIRSR" id="PIRSR606225-1"/>
    </source>
</evidence>
<dbReference type="eggNOG" id="COG0564">
    <property type="taxonomic scope" value="Bacteria"/>
</dbReference>
<evidence type="ECO:0000259" key="5">
    <source>
        <dbReference type="Pfam" id="PF00849"/>
    </source>
</evidence>
<dbReference type="AlphaFoldDB" id="H0UK51"/>